<reference evidence="2 3" key="1">
    <citation type="journal article" date="2018" name="Sci. Rep.">
        <title>Raphidocelis subcapitata (=Pseudokirchneriella subcapitata) provides an insight into genome evolution and environmental adaptations in the Sphaeropleales.</title>
        <authorList>
            <person name="Suzuki S."/>
            <person name="Yamaguchi H."/>
            <person name="Nakajima N."/>
            <person name="Kawachi M."/>
        </authorList>
    </citation>
    <scope>NUCLEOTIDE SEQUENCE [LARGE SCALE GENOMIC DNA]</scope>
    <source>
        <strain evidence="2 3">NIES-35</strain>
    </source>
</reference>
<dbReference type="AlphaFoldDB" id="A0A2V0P9D9"/>
<dbReference type="Proteomes" id="UP000247498">
    <property type="component" value="Unassembled WGS sequence"/>
</dbReference>
<evidence type="ECO:0000313" key="3">
    <source>
        <dbReference type="Proteomes" id="UP000247498"/>
    </source>
</evidence>
<protein>
    <submittedName>
        <fullName evidence="2">Uncharacterized protein</fullName>
    </submittedName>
</protein>
<evidence type="ECO:0000256" key="1">
    <source>
        <dbReference type="SAM" id="MobiDB-lite"/>
    </source>
</evidence>
<accession>A0A2V0P9D9</accession>
<feature type="region of interest" description="Disordered" evidence="1">
    <location>
        <begin position="186"/>
        <end position="234"/>
    </location>
</feature>
<gene>
    <name evidence="2" type="ORF">Rsub_08734</name>
</gene>
<name>A0A2V0P9D9_9CHLO</name>
<feature type="compositionally biased region" description="Basic residues" evidence="1">
    <location>
        <begin position="35"/>
        <end position="44"/>
    </location>
</feature>
<feature type="region of interest" description="Disordered" evidence="1">
    <location>
        <begin position="1"/>
        <end position="46"/>
    </location>
</feature>
<evidence type="ECO:0000313" key="2">
    <source>
        <dbReference type="EMBL" id="GBF96189.1"/>
    </source>
</evidence>
<comment type="caution">
    <text evidence="2">The sequence shown here is derived from an EMBL/GenBank/DDBJ whole genome shotgun (WGS) entry which is preliminary data.</text>
</comment>
<dbReference type="InParanoid" id="A0A2V0P9D9"/>
<keyword evidence="3" id="KW-1185">Reference proteome</keyword>
<proteinExistence type="predicted"/>
<feature type="compositionally biased region" description="Low complexity" evidence="1">
    <location>
        <begin position="190"/>
        <end position="219"/>
    </location>
</feature>
<sequence length="303" mass="30814">MPTALAKRVGDPASSPAAPRALGSIQRNGLSAPARRARPGRQRRAGQVAAAAAGVAASRSLLVGAAARPLEADPAEGQAQGRRWGTAWRQLQAPRSPALQPLEEFADDAEACAPAPAPAAADAALPAAPAPAAEPAAAATPVEEVPLSFALARCAAQRPDAPRRVYVLLSSDLRLRWMVHVSSLHDAPRRPAAARQPAAAAPGPAAPAAAAAQPRLQPRPQRRRQRPAAPLPVPSAVMFGSPHQAWGAPSQQPDFEPAASFSATAAAAAAVLPQQPPALADADAALLAAFAVLWLMLSGGALP</sequence>
<organism evidence="2 3">
    <name type="scientific">Raphidocelis subcapitata</name>
    <dbReference type="NCBI Taxonomy" id="307507"/>
    <lineage>
        <taxon>Eukaryota</taxon>
        <taxon>Viridiplantae</taxon>
        <taxon>Chlorophyta</taxon>
        <taxon>core chlorophytes</taxon>
        <taxon>Chlorophyceae</taxon>
        <taxon>CS clade</taxon>
        <taxon>Sphaeropleales</taxon>
        <taxon>Selenastraceae</taxon>
        <taxon>Raphidocelis</taxon>
    </lineage>
</organism>
<dbReference type="EMBL" id="BDRX01000076">
    <property type="protein sequence ID" value="GBF96189.1"/>
    <property type="molecule type" value="Genomic_DNA"/>
</dbReference>